<protein>
    <submittedName>
        <fullName evidence="1">Uncharacterized protein</fullName>
    </submittedName>
</protein>
<dbReference type="AlphaFoldDB" id="A0A9Q1DKB1"/>
<evidence type="ECO:0000313" key="1">
    <source>
        <dbReference type="EMBL" id="KAJ8272433.1"/>
    </source>
</evidence>
<sequence length="132" mass="14676">MYLSVYNNLGAHAKRLSQPGTEDVEPVSSLPRVRYLTSGLNGALRVPVCGYARIWSQVQPLLWQHVTEIMDLRQPEDERAVSKCTAKSGSVERGLECHDITGVSHSHLEDVFLSLRTPYGWEVDSEALPVDG</sequence>
<name>A0A9Q1DKB1_CONCO</name>
<evidence type="ECO:0000313" key="2">
    <source>
        <dbReference type="Proteomes" id="UP001152803"/>
    </source>
</evidence>
<accession>A0A9Q1DKB1</accession>
<dbReference type="Proteomes" id="UP001152803">
    <property type="component" value="Unassembled WGS sequence"/>
</dbReference>
<comment type="caution">
    <text evidence="1">The sequence shown here is derived from an EMBL/GenBank/DDBJ whole genome shotgun (WGS) entry which is preliminary data.</text>
</comment>
<keyword evidence="2" id="KW-1185">Reference proteome</keyword>
<organism evidence="1 2">
    <name type="scientific">Conger conger</name>
    <name type="common">Conger eel</name>
    <name type="synonym">Muraena conger</name>
    <dbReference type="NCBI Taxonomy" id="82655"/>
    <lineage>
        <taxon>Eukaryota</taxon>
        <taxon>Metazoa</taxon>
        <taxon>Chordata</taxon>
        <taxon>Craniata</taxon>
        <taxon>Vertebrata</taxon>
        <taxon>Euteleostomi</taxon>
        <taxon>Actinopterygii</taxon>
        <taxon>Neopterygii</taxon>
        <taxon>Teleostei</taxon>
        <taxon>Anguilliformes</taxon>
        <taxon>Congridae</taxon>
        <taxon>Conger</taxon>
    </lineage>
</organism>
<dbReference type="EMBL" id="JAFJMO010000007">
    <property type="protein sequence ID" value="KAJ8272433.1"/>
    <property type="molecule type" value="Genomic_DNA"/>
</dbReference>
<reference evidence="1" key="1">
    <citation type="journal article" date="2023" name="Science">
        <title>Genome structures resolve the early diversification of teleost fishes.</title>
        <authorList>
            <person name="Parey E."/>
            <person name="Louis A."/>
            <person name="Montfort J."/>
            <person name="Bouchez O."/>
            <person name="Roques C."/>
            <person name="Iampietro C."/>
            <person name="Lluch J."/>
            <person name="Castinel A."/>
            <person name="Donnadieu C."/>
            <person name="Desvignes T."/>
            <person name="Floi Bucao C."/>
            <person name="Jouanno E."/>
            <person name="Wen M."/>
            <person name="Mejri S."/>
            <person name="Dirks R."/>
            <person name="Jansen H."/>
            <person name="Henkel C."/>
            <person name="Chen W.J."/>
            <person name="Zahm M."/>
            <person name="Cabau C."/>
            <person name="Klopp C."/>
            <person name="Thompson A.W."/>
            <person name="Robinson-Rechavi M."/>
            <person name="Braasch I."/>
            <person name="Lecointre G."/>
            <person name="Bobe J."/>
            <person name="Postlethwait J.H."/>
            <person name="Berthelot C."/>
            <person name="Roest Crollius H."/>
            <person name="Guiguen Y."/>
        </authorList>
    </citation>
    <scope>NUCLEOTIDE SEQUENCE</scope>
    <source>
        <strain evidence="1">Concon-B</strain>
    </source>
</reference>
<proteinExistence type="predicted"/>
<gene>
    <name evidence="1" type="ORF">COCON_G00112920</name>
</gene>